<gene>
    <name evidence="4" type="ORF">O4J56_10400</name>
</gene>
<name>A0ABT4U265_9ACTN</name>
<protein>
    <submittedName>
        <fullName evidence="4">DUF4231 domain-containing protein</fullName>
    </submittedName>
</protein>
<keyword evidence="1" id="KW-0472">Membrane</keyword>
<dbReference type="EMBL" id="JAQFWQ010000023">
    <property type="protein sequence ID" value="MDA2811046.1"/>
    <property type="molecule type" value="Genomic_DNA"/>
</dbReference>
<sequence length="297" mass="32086">MTEVESLRESDLPGLYQAAASASSRGRRRYELAIRLRLGLVVAAAVSGMLASLKGEIAAITALAFFGALLVEIYVLNDRPDLAWYEGRALAETVKSLTWRYAVGAAPFAVSSGPDKAVGGRFRDQISRLLKESPQAGIAPTESPVIGDRVQKIRARPVADRRAIYLRGRVVDQQRWYAGQARIGERRATAWRVVMLLFEVAGFLGAVGYALGAVALDLSGTMAALVGAGAAWTATRRHDLSARTYSYASNELSIVRDRLEDIDLSDEACWADTAAEAENVITSENAAWRAARSPATQ</sequence>
<feature type="transmembrane region" description="Helical" evidence="1">
    <location>
        <begin position="57"/>
        <end position="76"/>
    </location>
</feature>
<keyword evidence="1" id="KW-0812">Transmembrane</keyword>
<dbReference type="NCBIfam" id="NF033610">
    <property type="entry name" value="SLATT_3"/>
    <property type="match status" value="1"/>
</dbReference>
<dbReference type="Proteomes" id="UP001527866">
    <property type="component" value="Unassembled WGS sequence"/>
</dbReference>
<feature type="domain" description="SMODS and SLOG-associating 2TM effector" evidence="3">
    <location>
        <begin position="13"/>
        <end position="162"/>
    </location>
</feature>
<feature type="transmembrane region" description="Helical" evidence="1">
    <location>
        <begin position="32"/>
        <end position="51"/>
    </location>
</feature>
<feature type="domain" description="SMODS and SLOG-associating 2TM effector" evidence="2">
    <location>
        <begin position="165"/>
        <end position="288"/>
    </location>
</feature>
<dbReference type="Pfam" id="PF18184">
    <property type="entry name" value="SLATT_3"/>
    <property type="match status" value="1"/>
</dbReference>
<evidence type="ECO:0000259" key="3">
    <source>
        <dbReference type="Pfam" id="PF18184"/>
    </source>
</evidence>
<proteinExistence type="predicted"/>
<dbReference type="NCBIfam" id="NF033634">
    <property type="entry name" value="SLATT_1"/>
    <property type="match status" value="1"/>
</dbReference>
<reference evidence="4 5" key="1">
    <citation type="submission" date="2023-01" db="EMBL/GenBank/DDBJ databases">
        <title>Draft genome sequence of Nocardiopsis sp. RSe5-2 isolated from halophytes.</title>
        <authorList>
            <person name="Duangmal K."/>
            <person name="Chantavorakit T."/>
        </authorList>
    </citation>
    <scope>NUCLEOTIDE SEQUENCE [LARGE SCALE GENOMIC DNA]</scope>
    <source>
        <strain evidence="4 5">RSe5-2</strain>
    </source>
</reference>
<dbReference type="InterPro" id="IPR040884">
    <property type="entry name" value="SLATT_1"/>
</dbReference>
<comment type="caution">
    <text evidence="4">The sequence shown here is derived from an EMBL/GenBank/DDBJ whole genome shotgun (WGS) entry which is preliminary data.</text>
</comment>
<dbReference type="InterPro" id="IPR041116">
    <property type="entry name" value="SLATT_3"/>
</dbReference>
<feature type="transmembrane region" description="Helical" evidence="1">
    <location>
        <begin position="190"/>
        <end position="212"/>
    </location>
</feature>
<accession>A0ABT4U265</accession>
<evidence type="ECO:0000313" key="5">
    <source>
        <dbReference type="Proteomes" id="UP001527866"/>
    </source>
</evidence>
<organism evidence="4 5">
    <name type="scientific">Nocardiopsis endophytica</name>
    <dbReference type="NCBI Taxonomy" id="3018445"/>
    <lineage>
        <taxon>Bacteria</taxon>
        <taxon>Bacillati</taxon>
        <taxon>Actinomycetota</taxon>
        <taxon>Actinomycetes</taxon>
        <taxon>Streptosporangiales</taxon>
        <taxon>Nocardiopsidaceae</taxon>
        <taxon>Nocardiopsis</taxon>
    </lineage>
</organism>
<keyword evidence="5" id="KW-1185">Reference proteome</keyword>
<evidence type="ECO:0000256" key="1">
    <source>
        <dbReference type="SAM" id="Phobius"/>
    </source>
</evidence>
<dbReference type="RefSeq" id="WP_270685506.1">
    <property type="nucleotide sequence ID" value="NZ_JAQFWQ010000023.1"/>
</dbReference>
<dbReference type="Pfam" id="PF18181">
    <property type="entry name" value="SLATT_1"/>
    <property type="match status" value="1"/>
</dbReference>
<keyword evidence="1" id="KW-1133">Transmembrane helix</keyword>
<evidence type="ECO:0000313" key="4">
    <source>
        <dbReference type="EMBL" id="MDA2811046.1"/>
    </source>
</evidence>
<evidence type="ECO:0000259" key="2">
    <source>
        <dbReference type="Pfam" id="PF18181"/>
    </source>
</evidence>